<evidence type="ECO:0000256" key="1">
    <source>
        <dbReference type="SAM" id="MobiDB-lite"/>
    </source>
</evidence>
<organism evidence="2 3">
    <name type="scientific">Entomortierella chlamydospora</name>
    <dbReference type="NCBI Taxonomy" id="101097"/>
    <lineage>
        <taxon>Eukaryota</taxon>
        <taxon>Fungi</taxon>
        <taxon>Fungi incertae sedis</taxon>
        <taxon>Mucoromycota</taxon>
        <taxon>Mortierellomycotina</taxon>
        <taxon>Mortierellomycetes</taxon>
        <taxon>Mortierellales</taxon>
        <taxon>Mortierellaceae</taxon>
        <taxon>Entomortierella</taxon>
    </lineage>
</organism>
<accession>A0A9P6MF19</accession>
<name>A0A9P6MF19_9FUNG</name>
<gene>
    <name evidence="2" type="ORF">BGZ80_007312</name>
</gene>
<reference evidence="2" key="1">
    <citation type="journal article" date="2020" name="Fungal Divers.">
        <title>Resolving the Mortierellaceae phylogeny through synthesis of multi-gene phylogenetics and phylogenomics.</title>
        <authorList>
            <person name="Vandepol N."/>
            <person name="Liber J."/>
            <person name="Desiro A."/>
            <person name="Na H."/>
            <person name="Kennedy M."/>
            <person name="Barry K."/>
            <person name="Grigoriev I.V."/>
            <person name="Miller A.N."/>
            <person name="O'Donnell K."/>
            <person name="Stajich J.E."/>
            <person name="Bonito G."/>
        </authorList>
    </citation>
    <scope>NUCLEOTIDE SEQUENCE</scope>
    <source>
        <strain evidence="2">NRRL 2769</strain>
    </source>
</reference>
<comment type="caution">
    <text evidence="2">The sequence shown here is derived from an EMBL/GenBank/DDBJ whole genome shotgun (WGS) entry which is preliminary data.</text>
</comment>
<sequence length="63" mass="6468">MTTAVVSNLEDDVTEENVSTATTLAADGTNTEGSVTGADPANTINTANTASTDSDDWANMMQQ</sequence>
<dbReference type="EMBL" id="JAAAID010003719">
    <property type="protein sequence ID" value="KAF9996211.1"/>
    <property type="molecule type" value="Genomic_DNA"/>
</dbReference>
<evidence type="ECO:0000313" key="3">
    <source>
        <dbReference type="Proteomes" id="UP000703661"/>
    </source>
</evidence>
<dbReference type="Proteomes" id="UP000703661">
    <property type="component" value="Unassembled WGS sequence"/>
</dbReference>
<feature type="compositionally biased region" description="Polar residues" evidence="1">
    <location>
        <begin position="16"/>
        <end position="34"/>
    </location>
</feature>
<proteinExistence type="predicted"/>
<keyword evidence="3" id="KW-1185">Reference proteome</keyword>
<evidence type="ECO:0000313" key="2">
    <source>
        <dbReference type="EMBL" id="KAF9996211.1"/>
    </source>
</evidence>
<feature type="non-terminal residue" evidence="2">
    <location>
        <position position="63"/>
    </location>
</feature>
<feature type="compositionally biased region" description="Low complexity" evidence="1">
    <location>
        <begin position="41"/>
        <end position="50"/>
    </location>
</feature>
<feature type="region of interest" description="Disordered" evidence="1">
    <location>
        <begin position="1"/>
        <end position="63"/>
    </location>
</feature>
<protein>
    <submittedName>
        <fullName evidence="2">Uncharacterized protein</fullName>
    </submittedName>
</protein>
<dbReference type="AlphaFoldDB" id="A0A9P6MF19"/>